<keyword evidence="2" id="KW-0472">Membrane</keyword>
<gene>
    <name evidence="3" type="ORF">AB0E65_16055</name>
</gene>
<reference evidence="3 4" key="1">
    <citation type="submission" date="2024-06" db="EMBL/GenBank/DDBJ databases">
        <title>The Natural Products Discovery Center: Release of the First 8490 Sequenced Strains for Exploring Actinobacteria Biosynthetic Diversity.</title>
        <authorList>
            <person name="Kalkreuter E."/>
            <person name="Kautsar S.A."/>
            <person name="Yang D."/>
            <person name="Bader C.D."/>
            <person name="Teijaro C.N."/>
            <person name="Fluegel L."/>
            <person name="Davis C.M."/>
            <person name="Simpson J.R."/>
            <person name="Lauterbach L."/>
            <person name="Steele A.D."/>
            <person name="Gui C."/>
            <person name="Meng S."/>
            <person name="Li G."/>
            <person name="Viehrig K."/>
            <person name="Ye F."/>
            <person name="Su P."/>
            <person name="Kiefer A.F."/>
            <person name="Nichols A."/>
            <person name="Cepeda A.J."/>
            <person name="Yan W."/>
            <person name="Fan B."/>
            <person name="Jiang Y."/>
            <person name="Adhikari A."/>
            <person name="Zheng C.-J."/>
            <person name="Schuster L."/>
            <person name="Cowan T.M."/>
            <person name="Smanski M.J."/>
            <person name="Chevrette M.G."/>
            <person name="De Carvalho L.P.S."/>
            <person name="Shen B."/>
        </authorList>
    </citation>
    <scope>NUCLEOTIDE SEQUENCE [LARGE SCALE GENOMIC DNA]</scope>
    <source>
        <strain evidence="3 4">NPDC038104</strain>
    </source>
</reference>
<evidence type="ECO:0000313" key="3">
    <source>
        <dbReference type="EMBL" id="MEU3555709.1"/>
    </source>
</evidence>
<feature type="compositionally biased region" description="Basic and acidic residues" evidence="1">
    <location>
        <begin position="132"/>
        <end position="141"/>
    </location>
</feature>
<feature type="region of interest" description="Disordered" evidence="1">
    <location>
        <begin position="82"/>
        <end position="112"/>
    </location>
</feature>
<evidence type="ECO:0000313" key="4">
    <source>
        <dbReference type="Proteomes" id="UP001550850"/>
    </source>
</evidence>
<keyword evidence="2" id="KW-1133">Transmembrane helix</keyword>
<evidence type="ECO:0000256" key="1">
    <source>
        <dbReference type="SAM" id="MobiDB-lite"/>
    </source>
</evidence>
<keyword evidence="2" id="KW-0812">Transmembrane</keyword>
<keyword evidence="4" id="KW-1185">Reference proteome</keyword>
<evidence type="ECO:0000256" key="2">
    <source>
        <dbReference type="SAM" id="Phobius"/>
    </source>
</evidence>
<accession>A0ABV2YJ19</accession>
<comment type="caution">
    <text evidence="3">The sequence shown here is derived from an EMBL/GenBank/DDBJ whole genome shotgun (WGS) entry which is preliminary data.</text>
</comment>
<organism evidence="3 4">
    <name type="scientific">Streptomyces fragilis</name>
    <dbReference type="NCBI Taxonomy" id="67301"/>
    <lineage>
        <taxon>Bacteria</taxon>
        <taxon>Bacillati</taxon>
        <taxon>Actinomycetota</taxon>
        <taxon>Actinomycetes</taxon>
        <taxon>Kitasatosporales</taxon>
        <taxon>Streptomycetaceae</taxon>
        <taxon>Streptomyces</taxon>
    </lineage>
</organism>
<dbReference type="EMBL" id="JBEZUR010000022">
    <property type="protein sequence ID" value="MEU3555709.1"/>
    <property type="molecule type" value="Genomic_DNA"/>
</dbReference>
<feature type="transmembrane region" description="Helical" evidence="2">
    <location>
        <begin position="51"/>
        <end position="71"/>
    </location>
</feature>
<dbReference type="RefSeq" id="WP_108955390.1">
    <property type="nucleotide sequence ID" value="NZ_BEVZ01000005.1"/>
</dbReference>
<protein>
    <submittedName>
        <fullName evidence="3">Uncharacterized protein</fullName>
    </submittedName>
</protein>
<name>A0ABV2YJ19_9ACTN</name>
<sequence>MNEYTSGGGPRAPRDEALRTLLAEDAEALTPAPAPLETIRRRGRAARRRRAAVLGASLAVLAAAPLGAHWLTAPAAAPADTAASAPATRAQAGPGAAPARDKGPARPASEGQLLDKITYEQASRGLRECIDGDRLWNDDPAKGAPAPPGQRMPSNGVSGDRPLPPAEDFRLLLAMRATGDSNATGDGFFVVAVDSPADPARATRLICTLKNGQVPGVNVSSGDPAPPDAGPVVMDINASKLHSQSVMDRGAWKLPFRWGVIGTAEPAVARVTVEYGGESEEAVLDDGWFVAAGELDRQVTLSPRVRGYDAGGKLVYDSDRDRYHSRTLP</sequence>
<feature type="compositionally biased region" description="Low complexity" evidence="1">
    <location>
        <begin position="82"/>
        <end position="98"/>
    </location>
</feature>
<feature type="region of interest" description="Disordered" evidence="1">
    <location>
        <begin position="132"/>
        <end position="164"/>
    </location>
</feature>
<feature type="region of interest" description="Disordered" evidence="1">
    <location>
        <begin position="25"/>
        <end position="44"/>
    </location>
</feature>
<dbReference type="Proteomes" id="UP001550850">
    <property type="component" value="Unassembled WGS sequence"/>
</dbReference>
<feature type="compositionally biased region" description="Low complexity" evidence="1">
    <location>
        <begin position="25"/>
        <end position="37"/>
    </location>
</feature>
<proteinExistence type="predicted"/>